<dbReference type="EMBL" id="CP050854">
    <property type="protein sequence ID" value="QTF10049.1"/>
    <property type="molecule type" value="Genomic_DNA"/>
</dbReference>
<gene>
    <name evidence="1" type="ORF">HC231_20580</name>
</gene>
<dbReference type="RefSeq" id="WP_208228534.1">
    <property type="nucleotide sequence ID" value="NZ_CP050854.1"/>
</dbReference>
<evidence type="ECO:0000313" key="1">
    <source>
        <dbReference type="EMBL" id="QTF10049.1"/>
    </source>
</evidence>
<keyword evidence="2" id="KW-1185">Reference proteome</keyword>
<evidence type="ECO:0000313" key="2">
    <source>
        <dbReference type="Proteomes" id="UP000671960"/>
    </source>
</evidence>
<proteinExistence type="predicted"/>
<reference evidence="1 2" key="1">
    <citation type="submission" date="2020-03" db="EMBL/GenBank/DDBJ databases">
        <authorList>
            <person name="Bakhshi Ganjeh M."/>
        </authorList>
    </citation>
    <scope>NUCLEOTIDE SEQUENCE [LARGE SCALE GENOMIC DNA]</scope>
    <source>
        <strain evidence="2">Iran 50</strain>
    </source>
</reference>
<name>A0ABX7UW93_9GAMM</name>
<protein>
    <submittedName>
        <fullName evidence="1">Uncharacterized protein</fullName>
    </submittedName>
</protein>
<organism evidence="1 2">
    <name type="scientific">Brenneria izadpanahii</name>
    <dbReference type="NCBI Taxonomy" id="2722756"/>
    <lineage>
        <taxon>Bacteria</taxon>
        <taxon>Pseudomonadati</taxon>
        <taxon>Pseudomonadota</taxon>
        <taxon>Gammaproteobacteria</taxon>
        <taxon>Enterobacterales</taxon>
        <taxon>Pectobacteriaceae</taxon>
        <taxon>Brenneria</taxon>
    </lineage>
</organism>
<accession>A0ABX7UW93</accession>
<dbReference type="Proteomes" id="UP000671960">
    <property type="component" value="Chromosome"/>
</dbReference>
<sequence length="83" mass="9503">MEKLIKNMIYPDSWEIFTLNNGHQATVSIRFDYNPTETDTVPSAQEVATTFELKDLKELISDLQKHVDAIENGDLIQPESQVH</sequence>